<protein>
    <submittedName>
        <fullName evidence="1">Uncharacterized protein</fullName>
    </submittedName>
</protein>
<gene>
    <name evidence="1" type="ORF">ISU02_12625</name>
</gene>
<dbReference type="RefSeq" id="WP_194702195.1">
    <property type="nucleotide sequence ID" value="NZ_JADKNH010000007.1"/>
</dbReference>
<keyword evidence="2" id="KW-1185">Reference proteome</keyword>
<organism evidence="1 2">
    <name type="scientific">Fusibacter ferrireducens</name>
    <dbReference type="NCBI Taxonomy" id="2785058"/>
    <lineage>
        <taxon>Bacteria</taxon>
        <taxon>Bacillati</taxon>
        <taxon>Bacillota</taxon>
        <taxon>Clostridia</taxon>
        <taxon>Eubacteriales</taxon>
        <taxon>Eubacteriales Family XII. Incertae Sedis</taxon>
        <taxon>Fusibacter</taxon>
    </lineage>
</organism>
<accession>A0ABR9ZU15</accession>
<dbReference type="EMBL" id="JADKNH010000007">
    <property type="protein sequence ID" value="MBF4693958.1"/>
    <property type="molecule type" value="Genomic_DNA"/>
</dbReference>
<evidence type="ECO:0000313" key="1">
    <source>
        <dbReference type="EMBL" id="MBF4693958.1"/>
    </source>
</evidence>
<dbReference type="Proteomes" id="UP000614200">
    <property type="component" value="Unassembled WGS sequence"/>
</dbReference>
<evidence type="ECO:0000313" key="2">
    <source>
        <dbReference type="Proteomes" id="UP000614200"/>
    </source>
</evidence>
<sequence>MYLDLFDTVKTSPLFNSSCKLNDNFERSELYLLYMLILGKKPTLTDTQIIDSNVIFKITQSKYKEIFYRLIESNRIRILVHSSSSSVNEYYSNTLRFGMNEDAEFYNYSSIPFLNEYEAKERIHVQKKMIDALAQGTYKIDSNDIIPLHKEYLNEILLTIGELNLKTRKTKTIRVNSSKRLDLYINSTIDSVINDVRETETYELFERIKRLNGENRRSMYYNFLSSLKNEYRSDSLEYAREIIDFSYNTIRSEMISDVEGTKLTLPTLVSKNKINHELENKLFPIEKNIITESANTHSVTWENIIDILDDLESIEKEMACTRREAIDIYIAKISKAPFLQVGKYIGITATTIPFLGLPIFEIIPDLVTNVFGDAISEKYKKPSISEIITTFKNTDDQKRIIRNADMFDSIVFGNEHSD</sequence>
<comment type="caution">
    <text evidence="1">The sequence shown here is derived from an EMBL/GenBank/DDBJ whole genome shotgun (WGS) entry which is preliminary data.</text>
</comment>
<name>A0ABR9ZU15_9FIRM</name>
<proteinExistence type="predicted"/>
<reference evidence="1 2" key="1">
    <citation type="submission" date="2020-11" db="EMBL/GenBank/DDBJ databases">
        <title>Fusibacter basophilias sp. nov.</title>
        <authorList>
            <person name="Qiu D."/>
        </authorList>
    </citation>
    <scope>NUCLEOTIDE SEQUENCE [LARGE SCALE GENOMIC DNA]</scope>
    <source>
        <strain evidence="1 2">Q10-2</strain>
    </source>
</reference>